<dbReference type="Proteomes" id="UP000189513">
    <property type="component" value="Unassembled WGS sequence"/>
</dbReference>
<dbReference type="OrthoDB" id="3980359at2759"/>
<dbReference type="OMA" id="FRSIHND"/>
<dbReference type="EMBL" id="LK052895">
    <property type="protein sequence ID" value="CDR42816.1"/>
    <property type="molecule type" value="Genomic_DNA"/>
</dbReference>
<protein>
    <submittedName>
        <fullName evidence="1">CYFA0S10e02630g1_1</fullName>
    </submittedName>
</protein>
<name>A0A061B560_CYBFA</name>
<keyword evidence="3" id="KW-1185">Reference proteome</keyword>
<reference evidence="3" key="2">
    <citation type="journal article" date="2017" name="Genome Announc.">
        <title>Genome sequences of Cyberlindnera fabianii 65, Pichia kudriavzevii 129, and Saccharomyces cerevisiae 131 isolated from fermented masau fruits in Zimbabwe.</title>
        <authorList>
            <person name="van Rijswijck I.M.H."/>
            <person name="Derks M.F.L."/>
            <person name="Abee T."/>
            <person name="de Ridder D."/>
            <person name="Smid E.J."/>
        </authorList>
    </citation>
    <scope>NUCLEOTIDE SEQUENCE [LARGE SCALE GENOMIC DNA]</scope>
    <source>
        <strain evidence="3">65</strain>
    </source>
</reference>
<proteinExistence type="predicted"/>
<dbReference type="AlphaFoldDB" id="A0A061B560"/>
<reference evidence="1" key="1">
    <citation type="journal article" date="2014" name="Genome Announc.">
        <title>Genome sequence of the yeast Cyberlindnera fabianii (Hansenula fabianii).</title>
        <authorList>
            <person name="Freel K.C."/>
            <person name="Sarilar V."/>
            <person name="Neuveglise C."/>
            <person name="Devillers H."/>
            <person name="Friedrich A."/>
            <person name="Schacherer J."/>
        </authorList>
    </citation>
    <scope>NUCLEOTIDE SEQUENCE</scope>
    <source>
        <strain evidence="1">YJS4271</strain>
    </source>
</reference>
<dbReference type="VEuPathDB" id="FungiDB:BON22_3147"/>
<evidence type="ECO:0000313" key="3">
    <source>
        <dbReference type="Proteomes" id="UP000189513"/>
    </source>
</evidence>
<evidence type="ECO:0000313" key="2">
    <source>
        <dbReference type="EMBL" id="ONH67218.1"/>
    </source>
</evidence>
<dbReference type="EMBL" id="MPUK01000005">
    <property type="protein sequence ID" value="ONH67218.1"/>
    <property type="molecule type" value="Genomic_DNA"/>
</dbReference>
<organism evidence="1">
    <name type="scientific">Cyberlindnera fabianii</name>
    <name type="common">Yeast</name>
    <name type="synonym">Hansenula fabianii</name>
    <dbReference type="NCBI Taxonomy" id="36022"/>
    <lineage>
        <taxon>Eukaryota</taxon>
        <taxon>Fungi</taxon>
        <taxon>Dikarya</taxon>
        <taxon>Ascomycota</taxon>
        <taxon>Saccharomycotina</taxon>
        <taxon>Saccharomycetes</taxon>
        <taxon>Phaffomycetales</taxon>
        <taxon>Phaffomycetaceae</taxon>
        <taxon>Cyberlindnera</taxon>
    </lineage>
</organism>
<reference evidence="2" key="3">
    <citation type="submission" date="2017-01" db="EMBL/GenBank/DDBJ databases">
        <authorList>
            <person name="Mah S.A."/>
            <person name="Swanson W.J."/>
            <person name="Moy G.W."/>
            <person name="Vacquier V.D."/>
        </authorList>
    </citation>
    <scope>NUCLEOTIDE SEQUENCE [LARGE SCALE GENOMIC DNA]</scope>
    <source>
        <strain evidence="2">65</strain>
    </source>
</reference>
<sequence>MVTILSGNGQVKNAPAGSFSLTAITAQDLGIIQSLAEATHMASPQKTTTHNASELFSELRTLSRDPSFLKAFDSDALDQVVSIFTSLDSTEVQPKTDTAAVLANVLCVNVPLRQKESTATRLRDVIPVLYDMFDLVHEHKITSETQYNQVFPIFRLFFFLAHIPSLVDELHLSALKISAKLLNFITMSTQDSQSLNAIIIEILKILYTLVHQVGNTEGLDSSYVLSCNKFNLSYAKQTQTCTQYDEILVHFSNVLLVINPEYSRNYMLNKISFTRNLVCLITKQLEQGTYTTTRTSPVPALLALDLLMSIDNKESGIEQLIASNLDMKRLNQLAQSGSIQDPHLPVVLAGLNEKISSTTLEEKLSSATDYKASTEAAIPRFEDLSEREQDEEIAKMKELLEKIEKNGVFKLQMK</sequence>
<gene>
    <name evidence="2" type="ORF">BON22_3147</name>
    <name evidence="1" type="ORF">CYFA0S_10e02630g</name>
</gene>
<evidence type="ECO:0000313" key="1">
    <source>
        <dbReference type="EMBL" id="CDR42816.1"/>
    </source>
</evidence>
<accession>A0A061B560</accession>